<gene>
    <name evidence="1" type="ORF">E2C01_071904</name>
</gene>
<proteinExistence type="predicted"/>
<protein>
    <submittedName>
        <fullName evidence="1">Uncharacterized protein</fullName>
    </submittedName>
</protein>
<evidence type="ECO:0000313" key="2">
    <source>
        <dbReference type="Proteomes" id="UP000324222"/>
    </source>
</evidence>
<dbReference type="EMBL" id="VSRR010045904">
    <property type="protein sequence ID" value="MPC77450.1"/>
    <property type="molecule type" value="Genomic_DNA"/>
</dbReference>
<organism evidence="1 2">
    <name type="scientific">Portunus trituberculatus</name>
    <name type="common">Swimming crab</name>
    <name type="synonym">Neptunus trituberculatus</name>
    <dbReference type="NCBI Taxonomy" id="210409"/>
    <lineage>
        <taxon>Eukaryota</taxon>
        <taxon>Metazoa</taxon>
        <taxon>Ecdysozoa</taxon>
        <taxon>Arthropoda</taxon>
        <taxon>Crustacea</taxon>
        <taxon>Multicrustacea</taxon>
        <taxon>Malacostraca</taxon>
        <taxon>Eumalacostraca</taxon>
        <taxon>Eucarida</taxon>
        <taxon>Decapoda</taxon>
        <taxon>Pleocyemata</taxon>
        <taxon>Brachyura</taxon>
        <taxon>Eubrachyura</taxon>
        <taxon>Portunoidea</taxon>
        <taxon>Portunidae</taxon>
        <taxon>Portuninae</taxon>
        <taxon>Portunus</taxon>
    </lineage>
</organism>
<comment type="caution">
    <text evidence="1">The sequence shown here is derived from an EMBL/GenBank/DDBJ whole genome shotgun (WGS) entry which is preliminary data.</text>
</comment>
<sequence length="90" mass="10305">MHVVLDITTTGKEEKGIGEGRKEGKEGLVIIFTGHQHNNKAIVIVTNVYNLKCSEEIQEERKDEGRRIRKKDWLSSSELPSFLYSLFTDL</sequence>
<accession>A0A5B7HY93</accession>
<dbReference type="AlphaFoldDB" id="A0A5B7HY93"/>
<reference evidence="1 2" key="1">
    <citation type="submission" date="2019-05" db="EMBL/GenBank/DDBJ databases">
        <title>Another draft genome of Portunus trituberculatus and its Hox gene families provides insights of decapod evolution.</title>
        <authorList>
            <person name="Jeong J.-H."/>
            <person name="Song I."/>
            <person name="Kim S."/>
            <person name="Choi T."/>
            <person name="Kim D."/>
            <person name="Ryu S."/>
            <person name="Kim W."/>
        </authorList>
    </citation>
    <scope>NUCLEOTIDE SEQUENCE [LARGE SCALE GENOMIC DNA]</scope>
    <source>
        <tissue evidence="1">Muscle</tissue>
    </source>
</reference>
<keyword evidence="2" id="KW-1185">Reference proteome</keyword>
<name>A0A5B7HY93_PORTR</name>
<evidence type="ECO:0000313" key="1">
    <source>
        <dbReference type="EMBL" id="MPC77450.1"/>
    </source>
</evidence>
<dbReference type="Proteomes" id="UP000324222">
    <property type="component" value="Unassembled WGS sequence"/>
</dbReference>